<dbReference type="Proteomes" id="UP000515150">
    <property type="component" value="Chromosome 21"/>
</dbReference>
<dbReference type="Pfam" id="PF02865">
    <property type="entry name" value="STAT_int"/>
    <property type="match status" value="1"/>
</dbReference>
<evidence type="ECO:0000313" key="16">
    <source>
        <dbReference type="Proteomes" id="UP000515150"/>
    </source>
</evidence>
<dbReference type="AlphaFoldDB" id="A0A9W2XGD2"/>
<dbReference type="Gene3D" id="1.10.532.10">
    <property type="entry name" value="STAT transcription factor, N-terminal domain"/>
    <property type="match status" value="1"/>
</dbReference>
<dbReference type="InterPro" id="IPR000980">
    <property type="entry name" value="SH2"/>
</dbReference>
<name>A0A9W2XGD2_BETSP</name>
<dbReference type="SUPFAM" id="SSF48092">
    <property type="entry name" value="Transcription factor STAT-4 N-domain"/>
    <property type="match status" value="1"/>
</dbReference>
<dbReference type="SUPFAM" id="SSF49417">
    <property type="entry name" value="p53-like transcription factors"/>
    <property type="match status" value="1"/>
</dbReference>
<dbReference type="FunFam" id="3.30.505.10:FF:000003">
    <property type="entry name" value="Signal transducer and activator of transcription"/>
    <property type="match status" value="1"/>
</dbReference>
<evidence type="ECO:0000256" key="11">
    <source>
        <dbReference type="ARBA" id="ARBA00023242"/>
    </source>
</evidence>
<dbReference type="Pfam" id="PF00017">
    <property type="entry name" value="SH2"/>
    <property type="match status" value="1"/>
</dbReference>
<evidence type="ECO:0000256" key="5">
    <source>
        <dbReference type="ARBA" id="ARBA00022553"/>
    </source>
</evidence>
<dbReference type="InterPro" id="IPR012345">
    <property type="entry name" value="STAT_TF_DNA-bd_N"/>
</dbReference>
<dbReference type="RefSeq" id="XP_055360763.1">
    <property type="nucleotide sequence ID" value="XM_055504788.1"/>
</dbReference>
<dbReference type="GeneID" id="114846801"/>
<dbReference type="GO" id="GO:0005737">
    <property type="term" value="C:cytoplasm"/>
    <property type="evidence" value="ECO:0007669"/>
    <property type="project" value="UniProtKB-SubCell"/>
</dbReference>
<dbReference type="SMART" id="SM00964">
    <property type="entry name" value="STAT_int"/>
    <property type="match status" value="1"/>
</dbReference>
<evidence type="ECO:0000313" key="17">
    <source>
        <dbReference type="RefSeq" id="XP_055360763.1"/>
    </source>
</evidence>
<keyword evidence="11 13" id="KW-0539">Nucleus</keyword>
<sequence>MSQWQELLRLNLVRGHLSHLYETTFPRHIRHSLCCYIESQDWDSAAVDECKANACFYALMLYLDEQKCSVQENNVLQAPDFPGMQDYLLKHFSNEPQRLAVVLSECLKEEKKVLALTSEPQPCVSPSVENNWSKLDNTVSDLKRQIMELKKENKTLEVLYENLDYIQKTWLDKVQQHTGPSQSQALNEECLKHTNFIIQTKQVVLQKVMNILNQVAHVVTVLVGVELPEWKRRQQMSCIGCPADTSLDHLQKWFTTVAEVLLHVRQQVQKMQDQDKKYNNSDVSNSSEAIDTCAQSLVMKLLTNALVVEKQPVMSSLLQRPLILKAGVRFTATVRFLINLPEFKDLLKVTPVFDKDVEAAVKGLRLASCCRFRQFNFVRDNSKRLDVDSPGGGLAAEFAYMDIKRKTKAPNEQSHVGVCEELHLVTFVTTFQIAGLECNIQVSSLPVVVISSSSQVCSAWASVMWWNMLSPSEPWNLSLFSNPPPLSWQQLSQVLSWQFLAAGQRGLDENQLLMLRDKVGVDPEGLVYWSNFFKNESAWIWIDGILDLIRKYLVDLWREGHIMGFVSRERTRVLLQEKCTGTFLLRFSESSKEGAISFSWVKHSNGEAHVHAVEPYTKKELEFMSLPDVLCSYSVGSKFRKPLVFLYPDIPKDVAFGRYYSSDLQTPKQGGSGYVDRRPVHVSLLPLTPHSPTMEMNAEPETMELEQWFEEMISDILTLPAPP</sequence>
<evidence type="ECO:0000256" key="9">
    <source>
        <dbReference type="ARBA" id="ARBA00023159"/>
    </source>
</evidence>
<dbReference type="Gene3D" id="1.20.1050.20">
    <property type="entry name" value="STAT transcription factor, all-alpha domain"/>
    <property type="match status" value="1"/>
</dbReference>
<dbReference type="InterPro" id="IPR013799">
    <property type="entry name" value="STAT_TF_prot_interaction"/>
</dbReference>
<dbReference type="GO" id="GO:0007165">
    <property type="term" value="P:signal transduction"/>
    <property type="evidence" value="ECO:0007669"/>
    <property type="project" value="InterPro"/>
</dbReference>
<evidence type="ECO:0000256" key="4">
    <source>
        <dbReference type="ARBA" id="ARBA00022490"/>
    </source>
</evidence>
<evidence type="ECO:0000259" key="15">
    <source>
        <dbReference type="PROSITE" id="PS50001"/>
    </source>
</evidence>
<dbReference type="Gene3D" id="1.10.238.10">
    <property type="entry name" value="EF-hand"/>
    <property type="match status" value="1"/>
</dbReference>
<keyword evidence="16" id="KW-1185">Reference proteome</keyword>
<organism evidence="16 18">
    <name type="scientific">Betta splendens</name>
    <name type="common">Siamese fighting fish</name>
    <dbReference type="NCBI Taxonomy" id="158456"/>
    <lineage>
        <taxon>Eukaryota</taxon>
        <taxon>Metazoa</taxon>
        <taxon>Chordata</taxon>
        <taxon>Craniata</taxon>
        <taxon>Vertebrata</taxon>
        <taxon>Euteleostomi</taxon>
        <taxon>Actinopterygii</taxon>
        <taxon>Neopterygii</taxon>
        <taxon>Teleostei</taxon>
        <taxon>Neoteleostei</taxon>
        <taxon>Acanthomorphata</taxon>
        <taxon>Anabantaria</taxon>
        <taxon>Anabantiformes</taxon>
        <taxon>Anabantoidei</taxon>
        <taxon>Osphronemidae</taxon>
        <taxon>Betta</taxon>
    </lineage>
</organism>
<proteinExistence type="inferred from homology"/>
<gene>
    <name evidence="17 18" type="primary">LOC114846801</name>
</gene>
<evidence type="ECO:0000256" key="14">
    <source>
        <dbReference type="SAM" id="Coils"/>
    </source>
</evidence>
<dbReference type="Pfam" id="PF21354">
    <property type="entry name" value="STAT_linker"/>
    <property type="match status" value="1"/>
</dbReference>
<evidence type="ECO:0000256" key="2">
    <source>
        <dbReference type="ARBA" id="ARBA00004496"/>
    </source>
</evidence>
<keyword evidence="7 13" id="KW-0805">Transcription regulation</keyword>
<dbReference type="InterPro" id="IPR048988">
    <property type="entry name" value="STAT_linker"/>
</dbReference>
<dbReference type="GO" id="GO:0005634">
    <property type="term" value="C:nucleus"/>
    <property type="evidence" value="ECO:0007669"/>
    <property type="project" value="UniProtKB-SubCell"/>
</dbReference>
<dbReference type="RefSeq" id="XP_055360764.1">
    <property type="nucleotide sequence ID" value="XM_055504789.1"/>
</dbReference>
<reference evidence="17 18" key="1">
    <citation type="submission" date="2025-04" db="UniProtKB">
        <authorList>
            <consortium name="RefSeq"/>
        </authorList>
    </citation>
    <scope>IDENTIFICATION</scope>
</reference>
<comment type="similarity">
    <text evidence="3 13">Belongs to the transcription factor STAT family.</text>
</comment>
<evidence type="ECO:0000256" key="10">
    <source>
        <dbReference type="ARBA" id="ARBA00023163"/>
    </source>
</evidence>
<keyword evidence="8 13" id="KW-0238">DNA-binding</keyword>
<keyword evidence="6 12" id="KW-0727">SH2 domain</keyword>
<evidence type="ECO:0000256" key="3">
    <source>
        <dbReference type="ARBA" id="ARBA00005586"/>
    </source>
</evidence>
<dbReference type="InterPro" id="IPR001217">
    <property type="entry name" value="STAT"/>
</dbReference>
<protein>
    <recommendedName>
        <fullName evidence="13">Signal transducer and activator of transcription</fullName>
    </recommendedName>
</protein>
<dbReference type="Gene3D" id="3.30.505.10">
    <property type="entry name" value="SH2 domain"/>
    <property type="match status" value="1"/>
</dbReference>
<evidence type="ECO:0000256" key="13">
    <source>
        <dbReference type="RuleBase" id="RU046415"/>
    </source>
</evidence>
<dbReference type="GO" id="GO:0003677">
    <property type="term" value="F:DNA binding"/>
    <property type="evidence" value="ECO:0007669"/>
    <property type="project" value="UniProtKB-KW"/>
</dbReference>
<dbReference type="PROSITE" id="PS50001">
    <property type="entry name" value="SH2"/>
    <property type="match status" value="1"/>
</dbReference>
<dbReference type="Pfam" id="PF01017">
    <property type="entry name" value="STAT_alpha"/>
    <property type="match status" value="1"/>
</dbReference>
<evidence type="ECO:0000256" key="1">
    <source>
        <dbReference type="ARBA" id="ARBA00004123"/>
    </source>
</evidence>
<dbReference type="Gene3D" id="2.60.40.630">
    <property type="entry name" value="STAT transcription factor, DNA-binding domain"/>
    <property type="match status" value="1"/>
</dbReference>
<feature type="coiled-coil region" evidence="14">
    <location>
        <begin position="132"/>
        <end position="159"/>
    </location>
</feature>
<dbReference type="PANTHER" id="PTHR11801">
    <property type="entry name" value="SIGNAL TRANSDUCER AND ACTIVATOR OF TRANSCRIPTION"/>
    <property type="match status" value="1"/>
</dbReference>
<dbReference type="InterPro" id="IPR013801">
    <property type="entry name" value="STAT_TF_DNA-bd"/>
</dbReference>
<keyword evidence="5 13" id="KW-0597">Phosphoprotein</keyword>
<dbReference type="GO" id="GO:0003700">
    <property type="term" value="F:DNA-binding transcription factor activity"/>
    <property type="evidence" value="ECO:0007669"/>
    <property type="project" value="InterPro"/>
</dbReference>
<keyword evidence="10 13" id="KW-0804">Transcription</keyword>
<keyword evidence="14" id="KW-0175">Coiled coil</keyword>
<comment type="subcellular location">
    <subcellularLocation>
        <location evidence="2 13">Cytoplasm</location>
    </subcellularLocation>
    <subcellularLocation>
        <location evidence="1 13">Nucleus</location>
    </subcellularLocation>
</comment>
<evidence type="ECO:0000256" key="6">
    <source>
        <dbReference type="ARBA" id="ARBA00022999"/>
    </source>
</evidence>
<evidence type="ECO:0000256" key="7">
    <source>
        <dbReference type="ARBA" id="ARBA00023015"/>
    </source>
</evidence>
<dbReference type="InterPro" id="IPR036535">
    <property type="entry name" value="STAT_N_sf"/>
</dbReference>
<dbReference type="SUPFAM" id="SSF55550">
    <property type="entry name" value="SH2 domain"/>
    <property type="match status" value="1"/>
</dbReference>
<feature type="domain" description="SH2" evidence="15">
    <location>
        <begin position="557"/>
        <end position="680"/>
    </location>
</feature>
<dbReference type="InterPro" id="IPR013800">
    <property type="entry name" value="STAT_TF_alpha"/>
</dbReference>
<evidence type="ECO:0000313" key="18">
    <source>
        <dbReference type="RefSeq" id="XP_055360764.1"/>
    </source>
</evidence>
<dbReference type="Pfam" id="PF02864">
    <property type="entry name" value="STAT_bind"/>
    <property type="match status" value="1"/>
</dbReference>
<accession>A0A9W2XGD2</accession>
<keyword evidence="4 13" id="KW-0963">Cytoplasm</keyword>
<evidence type="ECO:0000256" key="8">
    <source>
        <dbReference type="ARBA" id="ARBA00023125"/>
    </source>
</evidence>
<dbReference type="OrthoDB" id="19300at2759"/>
<dbReference type="SUPFAM" id="SSF47655">
    <property type="entry name" value="STAT"/>
    <property type="match status" value="1"/>
</dbReference>
<keyword evidence="9 13" id="KW-0010">Activator</keyword>
<evidence type="ECO:0000256" key="12">
    <source>
        <dbReference type="PROSITE-ProRule" id="PRU00191"/>
    </source>
</evidence>
<dbReference type="InterPro" id="IPR015988">
    <property type="entry name" value="STAT_TF_CC"/>
</dbReference>
<dbReference type="InterPro" id="IPR036860">
    <property type="entry name" value="SH2_dom_sf"/>
</dbReference>
<dbReference type="InterPro" id="IPR008967">
    <property type="entry name" value="p53-like_TF_DNA-bd_sf"/>
</dbReference>